<dbReference type="Proteomes" id="UP000243688">
    <property type="component" value="Unassembled WGS sequence"/>
</dbReference>
<sequence>MARPKSPGSVQKILEELRGLNAALQRNVSGPKQPAKCVGCVWGTWCGTKQFCSRPTCVRE</sequence>
<reference evidence="1 2" key="1">
    <citation type="submission" date="2016-12" db="EMBL/GenBank/DDBJ databases">
        <title>Candidatus Reconcilibacillus cellulovorans genome.</title>
        <authorList>
            <person name="Kolinko S."/>
            <person name="Wu Y.-W."/>
            <person name="Tachea F."/>
            <person name="Denzel E."/>
            <person name="Hiras J."/>
            <person name="Baecker N."/>
            <person name="Chan L.J."/>
            <person name="Eichorst S.A."/>
            <person name="Frey D."/>
            <person name="Adams P.D."/>
            <person name="Pray T."/>
            <person name="Tanjore D."/>
            <person name="Petzold C.J."/>
            <person name="Gladden J.M."/>
            <person name="Simmons B.A."/>
            <person name="Singer S.W."/>
        </authorList>
    </citation>
    <scope>NUCLEOTIDE SEQUENCE [LARGE SCALE GENOMIC DNA]</scope>
    <source>
        <strain evidence="1">JTherm</strain>
    </source>
</reference>
<comment type="caution">
    <text evidence="1">The sequence shown here is derived from an EMBL/GenBank/DDBJ whole genome shotgun (WGS) entry which is preliminary data.</text>
</comment>
<evidence type="ECO:0000313" key="2">
    <source>
        <dbReference type="Proteomes" id="UP000243688"/>
    </source>
</evidence>
<name>A0A2A6E499_9BACL</name>
<proteinExistence type="predicted"/>
<accession>A0A2A6E499</accession>
<gene>
    <name evidence="1" type="ORF">BLM47_00155</name>
</gene>
<organism evidence="1 2">
    <name type="scientific">Candidatus Reconcilbacillus cellulovorans</name>
    <dbReference type="NCBI Taxonomy" id="1906605"/>
    <lineage>
        <taxon>Bacteria</taxon>
        <taxon>Bacillati</taxon>
        <taxon>Bacillota</taxon>
        <taxon>Bacilli</taxon>
        <taxon>Bacillales</taxon>
        <taxon>Paenibacillaceae</taxon>
        <taxon>Candidatus Reconcilbacillus</taxon>
    </lineage>
</organism>
<evidence type="ECO:0000313" key="1">
    <source>
        <dbReference type="EMBL" id="PDO11587.1"/>
    </source>
</evidence>
<dbReference type="AlphaFoldDB" id="A0A2A6E499"/>
<protein>
    <submittedName>
        <fullName evidence="1">Uncharacterized protein</fullName>
    </submittedName>
</protein>
<dbReference type="EMBL" id="MOXJ01000001">
    <property type="protein sequence ID" value="PDO11587.1"/>
    <property type="molecule type" value="Genomic_DNA"/>
</dbReference>